<dbReference type="AlphaFoldDB" id="A0A7J6A1V8"/>
<keyword evidence="3" id="KW-1185">Reference proteome</keyword>
<evidence type="ECO:0000256" key="1">
    <source>
        <dbReference type="SAM" id="MobiDB-lite"/>
    </source>
</evidence>
<feature type="compositionally biased region" description="Basic and acidic residues" evidence="1">
    <location>
        <begin position="83"/>
        <end position="103"/>
    </location>
</feature>
<dbReference type="EMBL" id="JAAGNN010000019">
    <property type="protein sequence ID" value="KAF4076736.1"/>
    <property type="molecule type" value="Genomic_DNA"/>
</dbReference>
<accession>A0A7J6A1V8</accession>
<name>A0A7J6A1V8_AMEME</name>
<evidence type="ECO:0000313" key="3">
    <source>
        <dbReference type="Proteomes" id="UP000593565"/>
    </source>
</evidence>
<sequence>MCLYPVSVVCIYVQLVVLDTDYGNSAFFARAYKPRTSRAVPLAECELEESHLQPLSAAHGFPLYYFDRDARRETRHTGMLRTGDFRDASRGEGARRRGEPERKRLSLRITQDEGRKYHHYCNHSGGGLKMERSQHQRTEIEANTTLQQEQQLLMEKKAVIIQRAWRTLLERKQGWQEEPKNLINHFEMVSQEDALPTNLPPGELGQNLTLLFPEAWLPSESCGSMN</sequence>
<evidence type="ECO:0000313" key="2">
    <source>
        <dbReference type="EMBL" id="KAF4076736.1"/>
    </source>
</evidence>
<protein>
    <submittedName>
        <fullName evidence="2">Uncharacterized protein</fullName>
    </submittedName>
</protein>
<reference evidence="2 3" key="1">
    <citation type="submission" date="2020-02" db="EMBL/GenBank/DDBJ databases">
        <title>A chromosome-scale genome assembly of the black bullhead catfish (Ameiurus melas).</title>
        <authorList>
            <person name="Wen M."/>
            <person name="Zham M."/>
            <person name="Cabau C."/>
            <person name="Klopp C."/>
            <person name="Donnadieu C."/>
            <person name="Roques C."/>
            <person name="Bouchez O."/>
            <person name="Lampietro C."/>
            <person name="Jouanno E."/>
            <person name="Herpin A."/>
            <person name="Louis A."/>
            <person name="Berthelot C."/>
            <person name="Parey E."/>
            <person name="Roest-Crollius H."/>
            <person name="Braasch I."/>
            <person name="Postlethwait J."/>
            <person name="Robinson-Rechavi M."/>
            <person name="Echchiki A."/>
            <person name="Begum T."/>
            <person name="Montfort J."/>
            <person name="Schartl M."/>
            <person name="Bobe J."/>
            <person name="Guiguen Y."/>
        </authorList>
    </citation>
    <scope>NUCLEOTIDE SEQUENCE [LARGE SCALE GENOMIC DNA]</scope>
    <source>
        <strain evidence="2">M_S1</strain>
        <tissue evidence="2">Blood</tissue>
    </source>
</reference>
<comment type="caution">
    <text evidence="2">The sequence shown here is derived from an EMBL/GenBank/DDBJ whole genome shotgun (WGS) entry which is preliminary data.</text>
</comment>
<dbReference type="Proteomes" id="UP000593565">
    <property type="component" value="Unassembled WGS sequence"/>
</dbReference>
<gene>
    <name evidence="2" type="ORF">AMELA_G00218510</name>
</gene>
<proteinExistence type="predicted"/>
<feature type="region of interest" description="Disordered" evidence="1">
    <location>
        <begin position="77"/>
        <end position="103"/>
    </location>
</feature>
<organism evidence="2 3">
    <name type="scientific">Ameiurus melas</name>
    <name type="common">Black bullhead</name>
    <name type="synonym">Silurus melas</name>
    <dbReference type="NCBI Taxonomy" id="219545"/>
    <lineage>
        <taxon>Eukaryota</taxon>
        <taxon>Metazoa</taxon>
        <taxon>Chordata</taxon>
        <taxon>Craniata</taxon>
        <taxon>Vertebrata</taxon>
        <taxon>Euteleostomi</taxon>
        <taxon>Actinopterygii</taxon>
        <taxon>Neopterygii</taxon>
        <taxon>Teleostei</taxon>
        <taxon>Ostariophysi</taxon>
        <taxon>Siluriformes</taxon>
        <taxon>Ictaluridae</taxon>
        <taxon>Ameiurus</taxon>
    </lineage>
</organism>